<feature type="domain" description="Glutamine amidotransferase" evidence="1">
    <location>
        <begin position="58"/>
        <end position="191"/>
    </location>
</feature>
<evidence type="ECO:0000313" key="3">
    <source>
        <dbReference type="Proteomes" id="UP000244855"/>
    </source>
</evidence>
<reference evidence="2 3" key="1">
    <citation type="journal article" date="2018" name="Sci. Rep.">
        <title>Comparative genomics provides insights into the lifestyle and reveals functional heterogeneity of dark septate endophytic fungi.</title>
        <authorList>
            <person name="Knapp D.G."/>
            <person name="Nemeth J.B."/>
            <person name="Barry K."/>
            <person name="Hainaut M."/>
            <person name="Henrissat B."/>
            <person name="Johnson J."/>
            <person name="Kuo A."/>
            <person name="Lim J.H.P."/>
            <person name="Lipzen A."/>
            <person name="Nolan M."/>
            <person name="Ohm R.A."/>
            <person name="Tamas L."/>
            <person name="Grigoriev I.V."/>
            <person name="Spatafora J.W."/>
            <person name="Nagy L.G."/>
            <person name="Kovacs G.M."/>
        </authorList>
    </citation>
    <scope>NUCLEOTIDE SEQUENCE [LARGE SCALE GENOMIC DNA]</scope>
    <source>
        <strain evidence="2 3">DSE2036</strain>
    </source>
</reference>
<dbReference type="Pfam" id="PF00117">
    <property type="entry name" value="GATase"/>
    <property type="match status" value="1"/>
</dbReference>
<keyword evidence="2" id="KW-0315">Glutamine amidotransferase</keyword>
<keyword evidence="2" id="KW-0808">Transferase</keyword>
<evidence type="ECO:0000313" key="2">
    <source>
        <dbReference type="EMBL" id="PVI00082.1"/>
    </source>
</evidence>
<gene>
    <name evidence="2" type="ORF">DM02DRAFT_642641</name>
</gene>
<dbReference type="PANTHER" id="PTHR42695">
    <property type="entry name" value="GLUTAMINE AMIDOTRANSFERASE YLR126C-RELATED"/>
    <property type="match status" value="1"/>
</dbReference>
<dbReference type="Gene3D" id="3.40.50.880">
    <property type="match status" value="1"/>
</dbReference>
<dbReference type="GO" id="GO:0005829">
    <property type="term" value="C:cytosol"/>
    <property type="evidence" value="ECO:0007669"/>
    <property type="project" value="TreeGrafter"/>
</dbReference>
<name>A0A2V1DQE2_9PLEO</name>
<dbReference type="PROSITE" id="PS51273">
    <property type="entry name" value="GATASE_TYPE_1"/>
    <property type="match status" value="1"/>
</dbReference>
<dbReference type="OrthoDB" id="92161at2759"/>
<dbReference type="PANTHER" id="PTHR42695:SF5">
    <property type="entry name" value="GLUTAMINE AMIDOTRANSFERASE YLR126C-RELATED"/>
    <property type="match status" value="1"/>
</dbReference>
<evidence type="ECO:0000259" key="1">
    <source>
        <dbReference type="Pfam" id="PF00117"/>
    </source>
</evidence>
<organism evidence="2 3">
    <name type="scientific">Periconia macrospinosa</name>
    <dbReference type="NCBI Taxonomy" id="97972"/>
    <lineage>
        <taxon>Eukaryota</taxon>
        <taxon>Fungi</taxon>
        <taxon>Dikarya</taxon>
        <taxon>Ascomycota</taxon>
        <taxon>Pezizomycotina</taxon>
        <taxon>Dothideomycetes</taxon>
        <taxon>Pleosporomycetidae</taxon>
        <taxon>Pleosporales</taxon>
        <taxon>Massarineae</taxon>
        <taxon>Periconiaceae</taxon>
        <taxon>Periconia</taxon>
    </lineage>
</organism>
<accession>A0A2V1DQE2</accession>
<keyword evidence="3" id="KW-1185">Reference proteome</keyword>
<dbReference type="EMBL" id="KZ805379">
    <property type="protein sequence ID" value="PVI00082.1"/>
    <property type="molecule type" value="Genomic_DNA"/>
</dbReference>
<dbReference type="InterPro" id="IPR029062">
    <property type="entry name" value="Class_I_gatase-like"/>
</dbReference>
<dbReference type="InterPro" id="IPR044992">
    <property type="entry name" value="ChyE-like"/>
</dbReference>
<dbReference type="SUPFAM" id="SSF52317">
    <property type="entry name" value="Class I glutamine amidotransferase-like"/>
    <property type="match status" value="1"/>
</dbReference>
<dbReference type="STRING" id="97972.A0A2V1DQE2"/>
<dbReference type="GO" id="GO:0016740">
    <property type="term" value="F:transferase activity"/>
    <property type="evidence" value="ECO:0007669"/>
    <property type="project" value="UniProtKB-KW"/>
</dbReference>
<dbReference type="AlphaFoldDB" id="A0A2V1DQE2"/>
<proteinExistence type="predicted"/>
<dbReference type="GO" id="GO:0005634">
    <property type="term" value="C:nucleus"/>
    <property type="evidence" value="ECO:0007669"/>
    <property type="project" value="TreeGrafter"/>
</dbReference>
<sequence>MSSLLPSPRVAIVRNYQTQDAWGQQMLDSIADLAHKSIPHASIHHFQPIEGGDLPSVADFDLIILTGGTLDLSEVEILPWAKEMIEWLHREVPAHPNTKWLGFCWGHQVLARAFGGTIVFRHDGALIGVESIGLLKPGRDFFGGSQLLLHKFHKRVIGKPPEGFTQLAERWEIMRSDSNQILSFQAHPELDEKISRGILDSDETYRASVGEEATKDLERLVALEHDGADTFHRVMKWALC</sequence>
<dbReference type="InterPro" id="IPR017926">
    <property type="entry name" value="GATASE"/>
</dbReference>
<dbReference type="Proteomes" id="UP000244855">
    <property type="component" value="Unassembled WGS sequence"/>
</dbReference>
<protein>
    <submittedName>
        <fullName evidence="2">Class I glutamine amidotransferase-like protein</fullName>
    </submittedName>
</protein>